<sequence length="395" mass="43054">MTRPSHDTPAGILAGLELVELSAFIAAPLAGLSLAQMGADVIRIDQSGGGLDATRWPLSREGVSLYWQGLNKGKRSVQLDLRREEGQRHARELIRQTGMVVTNRPDTAWLDYESLRQDRKDLIMLAIRGTHDNRGAIDYTIQARTGLPFLTGQATGESPVNQMLPAWDMVCGLLAASGLLAAERRRRETGKGSLIRLSLEDCALWMLSNLGMLAEAEIGEEPRRANGNDVFGAFGCDFGTGDGRRVMVAALSNRQWRALTDATGTAEKARHMARALDADLDTDAGRWQARDGLKLLLAPWFAGRDYAEVAETLDRHRVLWGPYQTIRDLVTSDRACSPENPIFARVDQPGAGEYLTSAIPLDFGGERDPGTRRAPVQGADTASVLAQFCTDAADV</sequence>
<keyword evidence="1" id="KW-0413">Isomerase</keyword>
<proteinExistence type="predicted"/>
<dbReference type="InterPro" id="IPR050509">
    <property type="entry name" value="CoA-transferase_III"/>
</dbReference>
<dbReference type="Proteomes" id="UP000248916">
    <property type="component" value="Unassembled WGS sequence"/>
</dbReference>
<dbReference type="OrthoDB" id="9806585at2"/>
<dbReference type="InterPro" id="IPR003673">
    <property type="entry name" value="CoA-Trfase_fam_III"/>
</dbReference>
<accession>A0A2W7N4V1</accession>
<dbReference type="PANTHER" id="PTHR48228">
    <property type="entry name" value="SUCCINYL-COA--D-CITRAMALATE COA-TRANSFERASE"/>
    <property type="match status" value="1"/>
</dbReference>
<dbReference type="EMBL" id="QKZL01000011">
    <property type="protein sequence ID" value="PZX15100.1"/>
    <property type="molecule type" value="Genomic_DNA"/>
</dbReference>
<comment type="caution">
    <text evidence="1">The sequence shown here is derived from an EMBL/GenBank/DDBJ whole genome shotgun (WGS) entry which is preliminary data.</text>
</comment>
<keyword evidence="2" id="KW-1185">Reference proteome</keyword>
<evidence type="ECO:0000313" key="2">
    <source>
        <dbReference type="Proteomes" id="UP000248916"/>
    </source>
</evidence>
<dbReference type="Gene3D" id="3.40.50.10540">
    <property type="entry name" value="Crotonobetainyl-coa:carnitine coa-transferase, domain 1"/>
    <property type="match status" value="1"/>
</dbReference>
<name>A0A2W7N4V1_9RHOB</name>
<dbReference type="GO" id="GO:0016853">
    <property type="term" value="F:isomerase activity"/>
    <property type="evidence" value="ECO:0007669"/>
    <property type="project" value="UniProtKB-KW"/>
</dbReference>
<dbReference type="RefSeq" id="WP_111537807.1">
    <property type="nucleotide sequence ID" value="NZ_QKZL01000011.1"/>
</dbReference>
<organism evidence="1 2">
    <name type="scientific">Palleronia aestuarii</name>
    <dbReference type="NCBI Taxonomy" id="568105"/>
    <lineage>
        <taxon>Bacteria</taxon>
        <taxon>Pseudomonadati</taxon>
        <taxon>Pseudomonadota</taxon>
        <taxon>Alphaproteobacteria</taxon>
        <taxon>Rhodobacterales</taxon>
        <taxon>Roseobacteraceae</taxon>
        <taxon>Palleronia</taxon>
    </lineage>
</organism>
<dbReference type="PANTHER" id="PTHR48228:SF5">
    <property type="entry name" value="ALPHA-METHYLACYL-COA RACEMASE"/>
    <property type="match status" value="1"/>
</dbReference>
<dbReference type="SUPFAM" id="SSF89796">
    <property type="entry name" value="CoA-transferase family III (CaiB/BaiF)"/>
    <property type="match status" value="1"/>
</dbReference>
<gene>
    <name evidence="1" type="ORF">LX81_02689</name>
</gene>
<dbReference type="InterPro" id="IPR044855">
    <property type="entry name" value="CoA-Trfase_III_dom3_sf"/>
</dbReference>
<dbReference type="InterPro" id="IPR023606">
    <property type="entry name" value="CoA-Trfase_III_dom_1_sf"/>
</dbReference>
<reference evidence="1 2" key="1">
    <citation type="submission" date="2018-06" db="EMBL/GenBank/DDBJ databases">
        <title>Genomic Encyclopedia of Archaeal and Bacterial Type Strains, Phase II (KMG-II): from individual species to whole genera.</title>
        <authorList>
            <person name="Goeker M."/>
        </authorList>
    </citation>
    <scope>NUCLEOTIDE SEQUENCE [LARGE SCALE GENOMIC DNA]</scope>
    <source>
        <strain evidence="1 2">DSM 22009</strain>
    </source>
</reference>
<evidence type="ECO:0000313" key="1">
    <source>
        <dbReference type="EMBL" id="PZX15100.1"/>
    </source>
</evidence>
<dbReference type="AlphaFoldDB" id="A0A2W7N4V1"/>
<protein>
    <submittedName>
        <fullName evidence="1">2-methylfumaryl-CoA isomerase</fullName>
    </submittedName>
</protein>
<dbReference type="Gene3D" id="3.30.1540.10">
    <property type="entry name" value="formyl-coa transferase, domain 3"/>
    <property type="match status" value="1"/>
</dbReference>
<dbReference type="Pfam" id="PF02515">
    <property type="entry name" value="CoA_transf_3"/>
    <property type="match status" value="1"/>
</dbReference>